<sequence length="20" mass="2501">ERGGDLSRPPHRDYHRRHRC</sequence>
<protein>
    <submittedName>
        <fullName evidence="2">Uncharacterized protein</fullName>
    </submittedName>
</protein>
<feature type="non-terminal residue" evidence="2">
    <location>
        <position position="1"/>
    </location>
</feature>
<gene>
    <name evidence="2" type="ORF">AVDCRST_MAG42-2922</name>
</gene>
<feature type="compositionally biased region" description="Basic and acidic residues" evidence="1">
    <location>
        <begin position="1"/>
        <end position="12"/>
    </location>
</feature>
<evidence type="ECO:0000256" key="1">
    <source>
        <dbReference type="SAM" id="MobiDB-lite"/>
    </source>
</evidence>
<name>A0A6J4J0W3_9BACT</name>
<evidence type="ECO:0000313" key="2">
    <source>
        <dbReference type="EMBL" id="CAA9264826.1"/>
    </source>
</evidence>
<accession>A0A6J4J0W3</accession>
<proteinExistence type="predicted"/>
<dbReference type="EMBL" id="CADCTA010000106">
    <property type="protein sequence ID" value="CAA9264826.1"/>
    <property type="molecule type" value="Genomic_DNA"/>
</dbReference>
<feature type="region of interest" description="Disordered" evidence="1">
    <location>
        <begin position="1"/>
        <end position="20"/>
    </location>
</feature>
<organism evidence="2">
    <name type="scientific">uncultured Chthoniobacterales bacterium</name>
    <dbReference type="NCBI Taxonomy" id="1836801"/>
    <lineage>
        <taxon>Bacteria</taxon>
        <taxon>Pseudomonadati</taxon>
        <taxon>Verrucomicrobiota</taxon>
        <taxon>Spartobacteria</taxon>
        <taxon>Chthoniobacterales</taxon>
        <taxon>environmental samples</taxon>
    </lineage>
</organism>
<dbReference type="AlphaFoldDB" id="A0A6J4J0W3"/>
<reference evidence="2" key="1">
    <citation type="submission" date="2020-02" db="EMBL/GenBank/DDBJ databases">
        <authorList>
            <person name="Meier V. D."/>
        </authorList>
    </citation>
    <scope>NUCLEOTIDE SEQUENCE</scope>
    <source>
        <strain evidence="2">AVDCRST_MAG42</strain>
    </source>
</reference>
<feature type="non-terminal residue" evidence="2">
    <location>
        <position position="20"/>
    </location>
</feature>